<evidence type="ECO:0000313" key="1">
    <source>
        <dbReference type="EMBL" id="WEF20522.1"/>
    </source>
</evidence>
<name>A0AAJ5VA82_MICMQ</name>
<evidence type="ECO:0000313" key="2">
    <source>
        <dbReference type="Proteomes" id="UP001214756"/>
    </source>
</evidence>
<accession>A0AAJ5VA82</accession>
<gene>
    <name evidence="1" type="ORF">PWF71_14700</name>
</gene>
<sequence>MTGRAIFMGFITSEALAETGYVVLDDHAGPADPAEWLALEYVGWRSSGVTRFAPLTSYAGDVDCNGFWNHTPPRADKDGVWVDSQVAIAPTLQRRAQEPGAGIGRCRVIELQPNEYADAIYNLHQDDNNRLNEEGTGWVVRGFFNLSDDTESMLILRADRFDPATEIRLPLRAGSRIIVDTQRFWHAVWHRGTAPRYALITSWTSGPELDAYIAANHGDPHPPTVDLDAQFVDAAQVELHRRIEERRRAFEAQGIVMEPPVDMNA</sequence>
<organism evidence="1 2">
    <name type="scientific">Microbacterium maritypicum</name>
    <name type="common">Microbacterium liquefaciens</name>
    <dbReference type="NCBI Taxonomy" id="33918"/>
    <lineage>
        <taxon>Bacteria</taxon>
        <taxon>Bacillati</taxon>
        <taxon>Actinomycetota</taxon>
        <taxon>Actinomycetes</taxon>
        <taxon>Micrococcales</taxon>
        <taxon>Microbacteriaceae</taxon>
        <taxon>Microbacterium</taxon>
    </lineage>
</organism>
<reference evidence="1" key="1">
    <citation type="submission" date="2023-02" db="EMBL/GenBank/DDBJ databases">
        <title>Genome sequence of Microbacterium liquefaciens B1075.</title>
        <authorList>
            <person name="Cao J."/>
            <person name="Li X."/>
        </authorList>
    </citation>
    <scope>NUCLEOTIDE SEQUENCE</scope>
    <source>
        <strain evidence="1">B1075</strain>
    </source>
</reference>
<proteinExistence type="predicted"/>
<protein>
    <submittedName>
        <fullName evidence="1">Uncharacterized protein</fullName>
    </submittedName>
</protein>
<dbReference type="Proteomes" id="UP001214756">
    <property type="component" value="Chromosome"/>
</dbReference>
<dbReference type="EMBL" id="CP118606">
    <property type="protein sequence ID" value="WEF20522.1"/>
    <property type="molecule type" value="Genomic_DNA"/>
</dbReference>
<dbReference type="AlphaFoldDB" id="A0AAJ5VA82"/>